<comment type="pathway">
    <text evidence="9">Metabolic intermediate biosynthesis; 5-phospho-alpha-D-ribose 1-diphosphate biosynthesis; 5-phospho-alpha-D-ribose 1-diphosphate from D-ribose 5-phosphate (route I): step 1/1.</text>
</comment>
<dbReference type="InterPro" id="IPR000842">
    <property type="entry name" value="PRib_PP_synth_CS"/>
</dbReference>
<evidence type="ECO:0000256" key="3">
    <source>
        <dbReference type="ARBA" id="ARBA00022727"/>
    </source>
</evidence>
<dbReference type="RefSeq" id="WP_408126232.1">
    <property type="nucleotide sequence ID" value="NZ_JBFNFH010000002.1"/>
</dbReference>
<gene>
    <name evidence="9" type="primary">prs</name>
    <name evidence="11" type="ORF">ABGF40_01675</name>
</gene>
<dbReference type="NCBIfam" id="TIGR01251">
    <property type="entry name" value="ribP_PPkin"/>
    <property type="match status" value="1"/>
</dbReference>
<keyword evidence="12" id="KW-1185">Reference proteome</keyword>
<feature type="binding site" evidence="9">
    <location>
        <position position="177"/>
    </location>
    <ligand>
        <name>Mg(2+)</name>
        <dbReference type="ChEBI" id="CHEBI:18420"/>
    </ligand>
</feature>
<feature type="active site" evidence="9">
    <location>
        <position position="200"/>
    </location>
</feature>
<dbReference type="EC" id="2.7.6.1" evidence="9"/>
<feature type="binding site" evidence="9">
    <location>
        <position position="202"/>
    </location>
    <ligand>
        <name>D-ribose 5-phosphate</name>
        <dbReference type="ChEBI" id="CHEBI:78346"/>
    </ligand>
</feature>
<dbReference type="InterPro" id="IPR005946">
    <property type="entry name" value="Rib-P_diPkinase"/>
</dbReference>
<dbReference type="PANTHER" id="PTHR10210:SF41">
    <property type="entry name" value="RIBOSE-PHOSPHATE PYROPHOSPHOKINASE 1, CHLOROPLASTIC"/>
    <property type="match status" value="1"/>
</dbReference>
<feature type="binding site" evidence="9">
    <location>
        <position position="134"/>
    </location>
    <ligand>
        <name>Mg(2+)</name>
        <dbReference type="ChEBI" id="CHEBI:18420"/>
    </ligand>
</feature>
<dbReference type="NCBIfam" id="NF002320">
    <property type="entry name" value="PRK01259.1"/>
    <property type="match status" value="1"/>
</dbReference>
<comment type="subcellular location">
    <subcellularLocation>
        <location evidence="9">Cytoplasm</location>
    </subcellularLocation>
</comment>
<dbReference type="HAMAP" id="MF_00583_B">
    <property type="entry name" value="RibP_PPkinase_B"/>
    <property type="match status" value="1"/>
</dbReference>
<evidence type="ECO:0000256" key="2">
    <source>
        <dbReference type="ARBA" id="ARBA00022723"/>
    </source>
</evidence>
<keyword evidence="7 9" id="KW-0460">Magnesium</keyword>
<evidence type="ECO:0000256" key="6">
    <source>
        <dbReference type="ARBA" id="ARBA00022840"/>
    </source>
</evidence>
<dbReference type="SUPFAM" id="SSF53271">
    <property type="entry name" value="PRTase-like"/>
    <property type="match status" value="1"/>
</dbReference>
<dbReference type="PANTHER" id="PTHR10210">
    <property type="entry name" value="RIBOSE-PHOSPHATE DIPHOSPHOKINASE FAMILY MEMBER"/>
    <property type="match status" value="1"/>
</dbReference>
<feature type="binding site" evidence="9">
    <location>
        <begin position="100"/>
        <end position="101"/>
    </location>
    <ligand>
        <name>ATP</name>
        <dbReference type="ChEBI" id="CHEBI:30616"/>
    </ligand>
</feature>
<sequence>MRISENEVKLFSGTSNKPLAEKISKELGLPLGDLHISHFADGEIAVKINETVRGRDVFLVQPTSKPVNDNLMEALIIIDALKRASAHKINLIMPYYGYARQDRKSSGREPITAKLVTDLIQAAGADRVVCVDLHADQIQGFFNIPLDHLTARPVIAEYFEKVIAESGKDNWTVVSPDLGGVTRARRLADVLGLPIAIIEKSRPRPNESEILNVIGEFKGKNCIIVDDMIDTAGTIVNASETLKKEGAEEVYITASHGVLSGPAMDRIKNSCVKECVITDTIDHPELENIKNIRVLSMAPMLTETIKAIATYKSVSDIMKEKK</sequence>
<reference evidence="11 12" key="1">
    <citation type="journal article" date="2024" name="Front. Microbiol.">
        <title>Pangenomic and biochemical analyses of Helcococcus ovis reveal widespread tetracycline resistance and a novel bacterial species, Helcococcus bovis.</title>
        <authorList>
            <person name="Cunha F."/>
            <person name="Zhai Y."/>
            <person name="Casaro S."/>
            <person name="Jones K.L."/>
            <person name="Hernandez M."/>
            <person name="Bisinotto R.S."/>
            <person name="Kariyawasam S."/>
            <person name="Brown M.B."/>
            <person name="Phillips A."/>
            <person name="Jeong K.C."/>
            <person name="Galvao K.N."/>
        </authorList>
    </citation>
    <scope>NUCLEOTIDE SEQUENCE [LARGE SCALE GENOMIC DNA]</scope>
    <source>
        <strain evidence="11 12">KG197</strain>
    </source>
</reference>
<dbReference type="GO" id="GO:0004749">
    <property type="term" value="F:ribose phosphate diphosphokinase activity"/>
    <property type="evidence" value="ECO:0007669"/>
    <property type="project" value="UniProtKB-EC"/>
</dbReference>
<evidence type="ECO:0000256" key="1">
    <source>
        <dbReference type="ARBA" id="ARBA00022679"/>
    </source>
</evidence>
<feature type="domain" description="Ribose-phosphate pyrophosphokinase N-terminal" evidence="10">
    <location>
        <begin position="8"/>
        <end position="124"/>
    </location>
</feature>
<dbReference type="PROSITE" id="PS00114">
    <property type="entry name" value="PRPP_SYNTHASE"/>
    <property type="match status" value="1"/>
</dbReference>
<dbReference type="SMART" id="SM01400">
    <property type="entry name" value="Pribosyltran_N"/>
    <property type="match status" value="1"/>
</dbReference>
<accession>A0ABW9F5X9</accession>
<feature type="binding site" evidence="9">
    <location>
        <position position="226"/>
    </location>
    <ligand>
        <name>D-ribose 5-phosphate</name>
        <dbReference type="ChEBI" id="CHEBI:78346"/>
    </ligand>
</feature>
<evidence type="ECO:0000256" key="9">
    <source>
        <dbReference type="HAMAP-Rule" id="MF_00583"/>
    </source>
</evidence>
<evidence type="ECO:0000259" key="10">
    <source>
        <dbReference type="Pfam" id="PF13793"/>
    </source>
</evidence>
<protein>
    <recommendedName>
        <fullName evidence="9">Ribose-phosphate pyrophosphokinase</fullName>
        <shortName evidence="9">RPPK</shortName>
        <ecNumber evidence="9">2.7.6.1</ecNumber>
    </recommendedName>
    <alternativeName>
        <fullName evidence="9">5-phospho-D-ribosyl alpha-1-diphosphate synthase</fullName>
    </alternativeName>
    <alternativeName>
        <fullName evidence="9">Phosphoribosyl diphosphate synthase</fullName>
    </alternativeName>
    <alternativeName>
        <fullName evidence="9">Phosphoribosyl pyrophosphate synthase</fullName>
        <shortName evidence="9">P-Rib-PP synthase</shortName>
        <shortName evidence="9">PRPP synthase</shortName>
        <shortName evidence="9">PRPPase</shortName>
    </alternativeName>
</protein>
<dbReference type="CDD" id="cd06223">
    <property type="entry name" value="PRTases_typeI"/>
    <property type="match status" value="1"/>
</dbReference>
<evidence type="ECO:0000256" key="5">
    <source>
        <dbReference type="ARBA" id="ARBA00022777"/>
    </source>
</evidence>
<keyword evidence="6 9" id="KW-0067">ATP-binding</keyword>
<evidence type="ECO:0000256" key="8">
    <source>
        <dbReference type="ARBA" id="ARBA00049535"/>
    </source>
</evidence>
<dbReference type="InterPro" id="IPR029057">
    <property type="entry name" value="PRTase-like"/>
</dbReference>
<keyword evidence="2 9" id="KW-0479">Metal-binding</keyword>
<feature type="binding site" evidence="9">
    <location>
        <begin position="41"/>
        <end position="43"/>
    </location>
    <ligand>
        <name>ATP</name>
        <dbReference type="ChEBI" id="CHEBI:30616"/>
    </ligand>
</feature>
<evidence type="ECO:0000313" key="12">
    <source>
        <dbReference type="Proteomes" id="UP001629536"/>
    </source>
</evidence>
<evidence type="ECO:0000256" key="4">
    <source>
        <dbReference type="ARBA" id="ARBA00022741"/>
    </source>
</evidence>
<evidence type="ECO:0000256" key="7">
    <source>
        <dbReference type="ARBA" id="ARBA00022842"/>
    </source>
</evidence>
<keyword evidence="4 9" id="KW-0547">Nucleotide-binding</keyword>
<comment type="subunit">
    <text evidence="9">Homohexamer.</text>
</comment>
<keyword evidence="9" id="KW-0963">Cytoplasm</keyword>
<dbReference type="InterPro" id="IPR000836">
    <property type="entry name" value="PRTase_dom"/>
</dbReference>
<dbReference type="Proteomes" id="UP001629536">
    <property type="component" value="Unassembled WGS sequence"/>
</dbReference>
<dbReference type="Pfam" id="PF13793">
    <property type="entry name" value="Pribosyltran_N"/>
    <property type="match status" value="1"/>
</dbReference>
<dbReference type="Pfam" id="PF14572">
    <property type="entry name" value="Pribosyl_synth"/>
    <property type="match status" value="1"/>
</dbReference>
<comment type="catalytic activity">
    <reaction evidence="8 9">
        <text>D-ribose 5-phosphate + ATP = 5-phospho-alpha-D-ribose 1-diphosphate + AMP + H(+)</text>
        <dbReference type="Rhea" id="RHEA:15609"/>
        <dbReference type="ChEBI" id="CHEBI:15378"/>
        <dbReference type="ChEBI" id="CHEBI:30616"/>
        <dbReference type="ChEBI" id="CHEBI:58017"/>
        <dbReference type="ChEBI" id="CHEBI:78346"/>
        <dbReference type="ChEBI" id="CHEBI:456215"/>
        <dbReference type="EC" id="2.7.6.1"/>
    </reaction>
</comment>
<keyword evidence="1 9" id="KW-0808">Transferase</keyword>
<comment type="cofactor">
    <cofactor evidence="9">
        <name>Mg(2+)</name>
        <dbReference type="ChEBI" id="CHEBI:18420"/>
    </cofactor>
    <text evidence="9">Binds 2 Mg(2+) ions per subunit.</text>
</comment>
<dbReference type="EMBL" id="JBFNFH010000002">
    <property type="protein sequence ID" value="MFM1524378.1"/>
    <property type="molecule type" value="Genomic_DNA"/>
</dbReference>
<evidence type="ECO:0000313" key="11">
    <source>
        <dbReference type="EMBL" id="MFM1524378.1"/>
    </source>
</evidence>
<keyword evidence="3 9" id="KW-0545">Nucleotide biosynthesis</keyword>
<dbReference type="InterPro" id="IPR029099">
    <property type="entry name" value="Pribosyltran_N"/>
</dbReference>
<feature type="binding site" evidence="9">
    <location>
        <begin position="230"/>
        <end position="234"/>
    </location>
    <ligand>
        <name>D-ribose 5-phosphate</name>
        <dbReference type="ChEBI" id="CHEBI:78346"/>
    </ligand>
</feature>
<proteinExistence type="inferred from homology"/>
<keyword evidence="5 9" id="KW-0418">Kinase</keyword>
<dbReference type="InterPro" id="IPR037515">
    <property type="entry name" value="Rib-P_diPkinase_bac"/>
</dbReference>
<comment type="caution">
    <text evidence="11">The sequence shown here is derived from an EMBL/GenBank/DDBJ whole genome shotgun (WGS) entry which is preliminary data.</text>
</comment>
<name>A0ABW9F5X9_9FIRM</name>
<comment type="function">
    <text evidence="9">Involved in the biosynthesis of the central metabolite phospho-alpha-D-ribosyl-1-pyrophosphate (PRPP) via the transfer of pyrophosphoryl group from ATP to 1-hydroxyl of ribose-5-phosphate (Rib-5-P).</text>
</comment>
<comment type="similarity">
    <text evidence="9">Belongs to the ribose-phosphate pyrophosphokinase family. Class I subfamily.</text>
</comment>
<organism evidence="11 12">
    <name type="scientific">Helcococcus bovis</name>
    <dbReference type="NCBI Taxonomy" id="3153252"/>
    <lineage>
        <taxon>Bacteria</taxon>
        <taxon>Bacillati</taxon>
        <taxon>Bacillota</taxon>
        <taxon>Tissierellia</taxon>
        <taxon>Tissierellales</taxon>
        <taxon>Peptoniphilaceae</taxon>
        <taxon>Helcococcus</taxon>
    </lineage>
</organism>
<dbReference type="Gene3D" id="3.40.50.2020">
    <property type="match status" value="2"/>
</dbReference>